<dbReference type="PANTHER" id="PTHR12618:SF20">
    <property type="entry name" value="PHD AND RING FINGER DOMAIN-CONTAINING PROTEIN 1"/>
    <property type="match status" value="1"/>
</dbReference>
<feature type="domain" description="RING-type" evidence="7">
    <location>
        <begin position="92"/>
        <end position="133"/>
    </location>
</feature>
<gene>
    <name evidence="8" type="ORF">AAFF_G00225350</name>
</gene>
<keyword evidence="1" id="KW-0479">Metal-binding</keyword>
<feature type="compositionally biased region" description="Basic residues" evidence="5">
    <location>
        <begin position="355"/>
        <end position="364"/>
    </location>
</feature>
<dbReference type="PANTHER" id="PTHR12618">
    <property type="entry name" value="PHD AND RING FINGER DOMAIN-CONTAINING PROTEIN 1"/>
    <property type="match status" value="1"/>
</dbReference>
<dbReference type="EMBL" id="JAINUG010000003">
    <property type="protein sequence ID" value="KAJ8417692.1"/>
    <property type="molecule type" value="Genomic_DNA"/>
</dbReference>
<feature type="region of interest" description="Disordered" evidence="5">
    <location>
        <begin position="1"/>
        <end position="69"/>
    </location>
</feature>
<feature type="region of interest" description="Disordered" evidence="5">
    <location>
        <begin position="547"/>
        <end position="739"/>
    </location>
</feature>
<dbReference type="PROSITE" id="PS00518">
    <property type="entry name" value="ZF_RING_1"/>
    <property type="match status" value="1"/>
</dbReference>
<dbReference type="InterPro" id="IPR017907">
    <property type="entry name" value="Znf_RING_CS"/>
</dbReference>
<protein>
    <recommendedName>
        <fullName evidence="10">PHD and RING finger domain-containing protein 1</fullName>
    </recommendedName>
</protein>
<dbReference type="InterPro" id="IPR057031">
    <property type="entry name" value="SFR19-like_C"/>
</dbReference>
<dbReference type="SMART" id="SM00249">
    <property type="entry name" value="PHD"/>
    <property type="match status" value="1"/>
</dbReference>
<dbReference type="InterPro" id="IPR001965">
    <property type="entry name" value="Znf_PHD"/>
</dbReference>
<dbReference type="SMART" id="SM00184">
    <property type="entry name" value="RING"/>
    <property type="match status" value="2"/>
</dbReference>
<dbReference type="CDD" id="cd15536">
    <property type="entry name" value="PHD_PHRF1"/>
    <property type="match status" value="1"/>
</dbReference>
<dbReference type="InterPro" id="IPR013083">
    <property type="entry name" value="Znf_RING/FYVE/PHD"/>
</dbReference>
<dbReference type="InterPro" id="IPR019786">
    <property type="entry name" value="Zinc_finger_PHD-type_CS"/>
</dbReference>
<evidence type="ECO:0000313" key="9">
    <source>
        <dbReference type="Proteomes" id="UP001221898"/>
    </source>
</evidence>
<dbReference type="Pfam" id="PF13639">
    <property type="entry name" value="zf-RING_2"/>
    <property type="match status" value="1"/>
</dbReference>
<dbReference type="SUPFAM" id="SSF57903">
    <property type="entry name" value="FYVE/PHD zinc finger"/>
    <property type="match status" value="1"/>
</dbReference>
<dbReference type="Proteomes" id="UP001221898">
    <property type="component" value="Unassembled WGS sequence"/>
</dbReference>
<dbReference type="PROSITE" id="PS50016">
    <property type="entry name" value="ZF_PHD_2"/>
    <property type="match status" value="1"/>
</dbReference>
<dbReference type="InterPro" id="IPR001841">
    <property type="entry name" value="Znf_RING"/>
</dbReference>
<dbReference type="InterPro" id="IPR047157">
    <property type="entry name" value="PHRF1/Atg35"/>
</dbReference>
<evidence type="ECO:0000256" key="2">
    <source>
        <dbReference type="ARBA" id="ARBA00022771"/>
    </source>
</evidence>
<organism evidence="8 9">
    <name type="scientific">Aldrovandia affinis</name>
    <dbReference type="NCBI Taxonomy" id="143900"/>
    <lineage>
        <taxon>Eukaryota</taxon>
        <taxon>Metazoa</taxon>
        <taxon>Chordata</taxon>
        <taxon>Craniata</taxon>
        <taxon>Vertebrata</taxon>
        <taxon>Euteleostomi</taxon>
        <taxon>Actinopterygii</taxon>
        <taxon>Neopterygii</taxon>
        <taxon>Teleostei</taxon>
        <taxon>Notacanthiformes</taxon>
        <taxon>Halosauridae</taxon>
        <taxon>Aldrovandia</taxon>
    </lineage>
</organism>
<feature type="compositionally biased region" description="Basic residues" evidence="5">
    <location>
        <begin position="327"/>
        <end position="337"/>
    </location>
</feature>
<name>A0AAD7TB30_9TELE</name>
<feature type="compositionally biased region" description="Polar residues" evidence="5">
    <location>
        <begin position="618"/>
        <end position="645"/>
    </location>
</feature>
<feature type="region of interest" description="Disordered" evidence="5">
    <location>
        <begin position="307"/>
        <end position="432"/>
    </location>
</feature>
<dbReference type="CDD" id="cd16635">
    <property type="entry name" value="mRING-HC-C3HC3D_PHRF1"/>
    <property type="match status" value="1"/>
</dbReference>
<dbReference type="InterPro" id="IPR011011">
    <property type="entry name" value="Znf_FYVE_PHD"/>
</dbReference>
<dbReference type="SUPFAM" id="SSF57850">
    <property type="entry name" value="RING/U-box"/>
    <property type="match status" value="1"/>
</dbReference>
<evidence type="ECO:0000259" key="7">
    <source>
        <dbReference type="PROSITE" id="PS50089"/>
    </source>
</evidence>
<proteinExistence type="predicted"/>
<dbReference type="AlphaFoldDB" id="A0AAD7TB30"/>
<evidence type="ECO:0008006" key="10">
    <source>
        <dbReference type="Google" id="ProtNLM"/>
    </source>
</evidence>
<sequence>MDEQNSQDELVNRSTSHERGRWHMSVLTDGENSADEGGDDSEGSDGSREDDEVEEDEDEEDSDDGEEGAVKGVEGAMAQLEDLSSDDDAEKCPICLHSFQEQPVVTPAGCQHHFCLDCLLEWSKNANSCPIDRIAFNSIYLRKCYGGKVQKTIPVQEPVKMEEEEEEINMDFDQTSCEVCGRSDRDDRLLLCDGCDAGYHMECLTPPLDAVPVEEWFCPECTANNPRTDTTEEVSEDEVEALLADAIPTTSRLRTSTAGRMRSIARTRQSERVRATVNRNRITQAHAIQTTWLDETINAVLNSAACAHSVTSRTGTSRNRRTDEKHGKKRKKERKKSYSSSSSKDRTAGQDIKTHRGHIKRAKPGQKQVTKKDPAPRSCFTKSLGTGKPKLGPSRPSGYCPEIRPRSLSMDGDPFDLDPFDDESRAAEGSLPQMDLRRRGLSHSALRSHQPVARPIQHSLSSHSLRIPEGGIMENTAPVPDLLGSILSGQSLLLMDSSDMVINRDGSLMLGKPACTLSSKTSISSNSNTELETEVHVGMETGFGLNAFQTSRDAGPSHTLPLRLSSSQSSPNHSSSPAKSTSPLTPPIVLGNANVCSPNPVPQRPSNVGAPNPINPVGLSQRSWSKTIDSSHSFPLKNTNSTSEWASKEMGTETGLGTGAVKKAPPKPVWFDVSGLPRIPKIRRGTNSSSLDSYHSSQQGAPQGEQGRAEAGWRQSYDRAGTSSSASSCTSTVNPTSSSTVSFCISASRSAWHTRCHTSPEVHGTTLGSVEDKDWEKRRTNMYDPFHPTESDSHSSDAASESDDVGCRSKYVITISRPPAKRVTWNLQEVDISPAKPTGMLPFNTLKQSSRDGHHTPASQNMKKLHLQKRAIEEVKLAIKPFFLKKEITKEEYKEIWGKAVQKVCHSKSGEISPEKVANLVKAYVEKYKLAKKHQKGGGAKSWRGTL</sequence>
<dbReference type="PROSITE" id="PS01359">
    <property type="entry name" value="ZF_PHD_1"/>
    <property type="match status" value="1"/>
</dbReference>
<keyword evidence="2 4" id="KW-0863">Zinc-finger</keyword>
<dbReference type="GO" id="GO:0008270">
    <property type="term" value="F:zinc ion binding"/>
    <property type="evidence" value="ECO:0007669"/>
    <property type="project" value="UniProtKB-KW"/>
</dbReference>
<evidence type="ECO:0000259" key="6">
    <source>
        <dbReference type="PROSITE" id="PS50016"/>
    </source>
</evidence>
<evidence type="ECO:0000256" key="5">
    <source>
        <dbReference type="SAM" id="MobiDB-lite"/>
    </source>
</evidence>
<feature type="region of interest" description="Disordered" evidence="5">
    <location>
        <begin position="781"/>
        <end position="802"/>
    </location>
</feature>
<feature type="domain" description="PHD-type" evidence="6">
    <location>
        <begin position="174"/>
        <end position="224"/>
    </location>
</feature>
<keyword evidence="3" id="KW-0862">Zinc</keyword>
<feature type="compositionally biased region" description="Basic and acidic residues" evidence="5">
    <location>
        <begin position="343"/>
        <end position="354"/>
    </location>
</feature>
<evidence type="ECO:0000256" key="3">
    <source>
        <dbReference type="ARBA" id="ARBA00022833"/>
    </source>
</evidence>
<feature type="compositionally biased region" description="Acidic residues" evidence="5">
    <location>
        <begin position="32"/>
        <end position="67"/>
    </location>
</feature>
<feature type="compositionally biased region" description="Low complexity" evidence="5">
    <location>
        <begin position="722"/>
        <end position="739"/>
    </location>
</feature>
<dbReference type="Pfam" id="PF23030">
    <property type="entry name" value="SCAF11-like_C"/>
    <property type="match status" value="1"/>
</dbReference>
<accession>A0AAD7TB30</accession>
<dbReference type="Gene3D" id="3.30.40.10">
    <property type="entry name" value="Zinc/RING finger domain, C3HC4 (zinc finger)"/>
    <property type="match status" value="2"/>
</dbReference>
<comment type="caution">
    <text evidence="8">The sequence shown here is derived from an EMBL/GenBank/DDBJ whole genome shotgun (WGS) entry which is preliminary data.</text>
</comment>
<dbReference type="Pfam" id="PF00628">
    <property type="entry name" value="PHD"/>
    <property type="match status" value="1"/>
</dbReference>
<feature type="compositionally biased region" description="Low complexity" evidence="5">
    <location>
        <begin position="688"/>
        <end position="697"/>
    </location>
</feature>
<keyword evidence="9" id="KW-1185">Reference proteome</keyword>
<reference evidence="8" key="1">
    <citation type="journal article" date="2023" name="Science">
        <title>Genome structures resolve the early diversification of teleost fishes.</title>
        <authorList>
            <person name="Parey E."/>
            <person name="Louis A."/>
            <person name="Montfort J."/>
            <person name="Bouchez O."/>
            <person name="Roques C."/>
            <person name="Iampietro C."/>
            <person name="Lluch J."/>
            <person name="Castinel A."/>
            <person name="Donnadieu C."/>
            <person name="Desvignes T."/>
            <person name="Floi Bucao C."/>
            <person name="Jouanno E."/>
            <person name="Wen M."/>
            <person name="Mejri S."/>
            <person name="Dirks R."/>
            <person name="Jansen H."/>
            <person name="Henkel C."/>
            <person name="Chen W.J."/>
            <person name="Zahm M."/>
            <person name="Cabau C."/>
            <person name="Klopp C."/>
            <person name="Thompson A.W."/>
            <person name="Robinson-Rechavi M."/>
            <person name="Braasch I."/>
            <person name="Lecointre G."/>
            <person name="Bobe J."/>
            <person name="Postlethwait J.H."/>
            <person name="Berthelot C."/>
            <person name="Roest Crollius H."/>
            <person name="Guiguen Y."/>
        </authorList>
    </citation>
    <scope>NUCLEOTIDE SEQUENCE</scope>
    <source>
        <strain evidence="8">NC1722</strain>
    </source>
</reference>
<feature type="compositionally biased region" description="Low complexity" evidence="5">
    <location>
        <begin position="559"/>
        <end position="583"/>
    </location>
</feature>
<feature type="compositionally biased region" description="Basic and acidic residues" evidence="5">
    <location>
        <begin position="781"/>
        <end position="795"/>
    </location>
</feature>
<evidence type="ECO:0000256" key="4">
    <source>
        <dbReference type="PROSITE-ProRule" id="PRU00175"/>
    </source>
</evidence>
<dbReference type="PROSITE" id="PS50089">
    <property type="entry name" value="ZF_RING_2"/>
    <property type="match status" value="1"/>
</dbReference>
<evidence type="ECO:0000256" key="1">
    <source>
        <dbReference type="ARBA" id="ARBA00022723"/>
    </source>
</evidence>
<evidence type="ECO:0000313" key="8">
    <source>
        <dbReference type="EMBL" id="KAJ8417692.1"/>
    </source>
</evidence>
<dbReference type="InterPro" id="IPR019787">
    <property type="entry name" value="Znf_PHD-finger"/>
</dbReference>